<accession>A0A6G3TDC9</accession>
<organism evidence="1 2">
    <name type="scientific">Streptomyces rubrogriseus</name>
    <dbReference type="NCBI Taxonomy" id="194673"/>
    <lineage>
        <taxon>Bacteria</taxon>
        <taxon>Bacillati</taxon>
        <taxon>Actinomycetota</taxon>
        <taxon>Actinomycetes</taxon>
        <taxon>Kitasatosporales</taxon>
        <taxon>Streptomycetaceae</taxon>
        <taxon>Streptomyces</taxon>
        <taxon>Streptomyces violaceoruber group</taxon>
    </lineage>
</organism>
<protein>
    <submittedName>
        <fullName evidence="1">ATPase</fullName>
    </submittedName>
</protein>
<reference evidence="1 2" key="1">
    <citation type="submission" date="2020-01" db="EMBL/GenBank/DDBJ databases">
        <title>Insect and environment-associated Actinomycetes.</title>
        <authorList>
            <person name="Currrie C."/>
            <person name="Chevrette M."/>
            <person name="Carlson C."/>
            <person name="Stubbendieck R."/>
            <person name="Wendt-Pienkowski E."/>
        </authorList>
    </citation>
    <scope>NUCLEOTIDE SEQUENCE [LARGE SCALE GENOMIC DNA]</scope>
    <source>
        <strain evidence="1 2">SID7739</strain>
    </source>
</reference>
<dbReference type="EMBL" id="JAAGMQ010000459">
    <property type="protein sequence ID" value="NEC34727.1"/>
    <property type="molecule type" value="Genomic_DNA"/>
</dbReference>
<evidence type="ECO:0000313" key="2">
    <source>
        <dbReference type="Proteomes" id="UP000475666"/>
    </source>
</evidence>
<dbReference type="Proteomes" id="UP000475666">
    <property type="component" value="Unassembled WGS sequence"/>
</dbReference>
<evidence type="ECO:0000313" key="1">
    <source>
        <dbReference type="EMBL" id="NEC34727.1"/>
    </source>
</evidence>
<proteinExistence type="predicted"/>
<gene>
    <name evidence="1" type="ORF">G3I66_16375</name>
</gene>
<dbReference type="InterPro" id="IPR023393">
    <property type="entry name" value="START-like_dom_sf"/>
</dbReference>
<comment type="caution">
    <text evidence="1">The sequence shown here is derived from an EMBL/GenBank/DDBJ whole genome shotgun (WGS) entry which is preliminary data.</text>
</comment>
<sequence length="170" mass="18844">MNESAHSATEAAELDRIARQIDIDAPADRVWELVARPGWYVNDGVVEADQDVRYEGDTAVVRHPSLGEFRFRTVELDRPRYAAFRWIGTPSRDESAPSTLVEFWIDERDGGGVTLRVVESGFSGLADDPATWLEQREGNDKGWLTELAAAKAYAEQATPTTPTTPATGHR</sequence>
<dbReference type="AlphaFoldDB" id="A0A6G3TDC9"/>
<name>A0A6G3TDC9_9ACTN</name>
<dbReference type="RefSeq" id="WP_164275027.1">
    <property type="nucleotide sequence ID" value="NZ_JAAGMQ010000459.1"/>
</dbReference>
<dbReference type="SUPFAM" id="SSF55961">
    <property type="entry name" value="Bet v1-like"/>
    <property type="match status" value="1"/>
</dbReference>
<dbReference type="Gene3D" id="3.30.530.20">
    <property type="match status" value="1"/>
</dbReference>